<protein>
    <submittedName>
        <fullName evidence="1">Uncharacterized protein</fullName>
    </submittedName>
</protein>
<dbReference type="EMBL" id="JBAWTH010000005">
    <property type="protein sequence ID" value="KAL2291659.1"/>
    <property type="molecule type" value="Genomic_DNA"/>
</dbReference>
<evidence type="ECO:0000313" key="1">
    <source>
        <dbReference type="EMBL" id="KAL2291659.1"/>
    </source>
</evidence>
<keyword evidence="2" id="KW-1185">Reference proteome</keyword>
<comment type="caution">
    <text evidence="1">The sequence shown here is derived from an EMBL/GenBank/DDBJ whole genome shotgun (WGS) entry which is preliminary data.</text>
</comment>
<dbReference type="Proteomes" id="UP001600888">
    <property type="component" value="Unassembled WGS sequence"/>
</dbReference>
<sequence length="387" mass="41193">MRLVETQLKTGRNFIKHLLTSDGVSTAAITLLSDGKLDTLALGQGDPGLLSTNDEDVGLPGGEGVVNGILNVDNVETTIVTLTVGDDTNTTHVTTTSDHGQVTNLELDKVVNLASGQAAVHGVVDLDERVRVADAVAEQVSNQGESRRIPTADDLASIMNRSSIDEGRRGRIQPKLGPTADRCRKNSRSRIMRNQEWDTATAQLDTLDLAELVLGLLGLDAVDREAALGVVDEAEVLAGLLDGDDVHEAGRVGHVGADLAVDLDQALHQDRLDLTAIEGVLEAVADEDDEGQAVASLVRTGGGLGGVGAGQLVQQPVLGRTEALLVLLSCSSGRSQHRRRVVLQVWPRGRETAWCPGVQTEQCCCTRPWHFRWGVKQSSGIETVEEV</sequence>
<accession>A0ABR4FAD7</accession>
<gene>
    <name evidence="1" type="ORF">FJTKL_11881</name>
</gene>
<reference evidence="1 2" key="1">
    <citation type="submission" date="2024-03" db="EMBL/GenBank/DDBJ databases">
        <title>A high-quality draft genome sequence of Diaporthe vaccinii, a causative agent of upright dieback and viscid rot disease in cranberry plants.</title>
        <authorList>
            <person name="Sarrasin M."/>
            <person name="Lang B.F."/>
            <person name="Burger G."/>
        </authorList>
    </citation>
    <scope>NUCLEOTIDE SEQUENCE [LARGE SCALE GENOMIC DNA]</scope>
    <source>
        <strain evidence="1 2">IS7</strain>
    </source>
</reference>
<name>A0ABR4FAD7_9PEZI</name>
<organism evidence="1 2">
    <name type="scientific">Diaporthe vaccinii</name>
    <dbReference type="NCBI Taxonomy" id="105482"/>
    <lineage>
        <taxon>Eukaryota</taxon>
        <taxon>Fungi</taxon>
        <taxon>Dikarya</taxon>
        <taxon>Ascomycota</taxon>
        <taxon>Pezizomycotina</taxon>
        <taxon>Sordariomycetes</taxon>
        <taxon>Sordariomycetidae</taxon>
        <taxon>Diaporthales</taxon>
        <taxon>Diaporthaceae</taxon>
        <taxon>Diaporthe</taxon>
        <taxon>Diaporthe eres species complex</taxon>
    </lineage>
</organism>
<proteinExistence type="predicted"/>
<evidence type="ECO:0000313" key="2">
    <source>
        <dbReference type="Proteomes" id="UP001600888"/>
    </source>
</evidence>